<dbReference type="InterPro" id="IPR036116">
    <property type="entry name" value="FN3_sf"/>
</dbReference>
<evidence type="ECO:0000259" key="4">
    <source>
        <dbReference type="PROSITE" id="PS50853"/>
    </source>
</evidence>
<feature type="chain" id="PRO_5041392116" evidence="3">
    <location>
        <begin position="23"/>
        <end position="622"/>
    </location>
</feature>
<keyword evidence="2" id="KW-1133">Transmembrane helix</keyword>
<organism evidence="5 6">
    <name type="scientific">Geodia barretti</name>
    <name type="common">Barrett's horny sponge</name>
    <dbReference type="NCBI Taxonomy" id="519541"/>
    <lineage>
        <taxon>Eukaryota</taxon>
        <taxon>Metazoa</taxon>
        <taxon>Porifera</taxon>
        <taxon>Demospongiae</taxon>
        <taxon>Heteroscleromorpha</taxon>
        <taxon>Tetractinellida</taxon>
        <taxon>Astrophorina</taxon>
        <taxon>Geodiidae</taxon>
        <taxon>Geodia</taxon>
    </lineage>
</organism>
<dbReference type="AlphaFoldDB" id="A0AA35RBI6"/>
<keyword evidence="6" id="KW-1185">Reference proteome</keyword>
<gene>
    <name evidence="5" type="ORF">GBAR_LOCUS5755</name>
</gene>
<dbReference type="InterPro" id="IPR013783">
    <property type="entry name" value="Ig-like_fold"/>
</dbReference>
<dbReference type="PANTHER" id="PTHR46708:SF2">
    <property type="entry name" value="FIBRONECTIN TYPE-III DOMAIN-CONTAINING PROTEIN"/>
    <property type="match status" value="1"/>
</dbReference>
<evidence type="ECO:0000256" key="1">
    <source>
        <dbReference type="ARBA" id="ARBA00022737"/>
    </source>
</evidence>
<dbReference type="SUPFAM" id="SSF49265">
    <property type="entry name" value="Fibronectin type III"/>
    <property type="match status" value="2"/>
</dbReference>
<comment type="caution">
    <text evidence="5">The sequence shown here is derived from an EMBL/GenBank/DDBJ whole genome shotgun (WGS) entry which is preliminary data.</text>
</comment>
<feature type="transmembrane region" description="Helical" evidence="2">
    <location>
        <begin position="568"/>
        <end position="593"/>
    </location>
</feature>
<dbReference type="CDD" id="cd00063">
    <property type="entry name" value="FN3"/>
    <property type="match status" value="3"/>
</dbReference>
<reference evidence="5" key="1">
    <citation type="submission" date="2023-03" db="EMBL/GenBank/DDBJ databases">
        <authorList>
            <person name="Steffen K."/>
            <person name="Cardenas P."/>
        </authorList>
    </citation>
    <scope>NUCLEOTIDE SEQUENCE</scope>
</reference>
<sequence length="622" mass="66367">MALLVALIVTGLFYWRITTVEGVTFSFHGSSIRNDNQGRISVYDFEVVGESDFSSALKCTSEKTIGSVPSPSAGRGTLYQDRDNPRCCYAGLNDLDRLGGITLGWSGNTANEDNRRVYYLSRRSHNPEEGYFTCFIPNDNRNQRGLYILYPITAVTAAIEVETGSSTFRVRCTSTGGRALNMTVSGPNGYNYDLRNIEPLGTRRYLGGDSYTATTEVMSNGKDGDAYKCNVTSFSSNISTVTVRVLAPIITSLELRAATSVRVQWTRPELSVTGYIVHYTLAGGIGNDGTQTVSAGSTGTDITGLTGGQTYIVTVEVTSNSPNILPGISEGKNITLPPGIPKDVKTNFDSSASVAVSWQAVDDADSYTVTFSQMQGADQQGLCPTDSHTATLTVSAPSTTVSIAVGGDVASTVTDMLRAYTTYEVTVEAVSDVRGTSQLSETRRVLTPQMSAGEALGNVRAKAESSTEISVQWSGLSNCRLVNGHIVSFRVQFATGSTADKVMGEGNDGNQWWWSGGEIILTGLTPRTKYSISVAAVNENGDTGVYSDPIEITTPDSDSSGDTNSTPIIIAVVIGVIGAAVGITGLIGGTIIVHRRRKESKPKDVHTEVNPAYGQFKRQAEI</sequence>
<name>A0AA35RBI6_GEOBA</name>
<evidence type="ECO:0000256" key="2">
    <source>
        <dbReference type="SAM" id="Phobius"/>
    </source>
</evidence>
<proteinExistence type="predicted"/>
<evidence type="ECO:0000313" key="5">
    <source>
        <dbReference type="EMBL" id="CAI8008399.1"/>
    </source>
</evidence>
<feature type="domain" description="Fibronectin type-III" evidence="4">
    <location>
        <begin position="244"/>
        <end position="339"/>
    </location>
</feature>
<protein>
    <submittedName>
        <fullName evidence="5">Fibronectin (Fragments)</fullName>
    </submittedName>
</protein>
<keyword evidence="2" id="KW-0812">Transmembrane</keyword>
<feature type="domain" description="Fibronectin type-III" evidence="4">
    <location>
        <begin position="455"/>
        <end position="557"/>
    </location>
</feature>
<evidence type="ECO:0000256" key="3">
    <source>
        <dbReference type="SAM" id="SignalP"/>
    </source>
</evidence>
<dbReference type="Proteomes" id="UP001174909">
    <property type="component" value="Unassembled WGS sequence"/>
</dbReference>
<dbReference type="EMBL" id="CASHTH010000842">
    <property type="protein sequence ID" value="CAI8008399.1"/>
    <property type="molecule type" value="Genomic_DNA"/>
</dbReference>
<keyword evidence="3" id="KW-0732">Signal</keyword>
<dbReference type="SMART" id="SM00060">
    <property type="entry name" value="FN3"/>
    <property type="match status" value="3"/>
</dbReference>
<keyword evidence="2" id="KW-0472">Membrane</keyword>
<feature type="domain" description="Fibronectin type-III" evidence="4">
    <location>
        <begin position="340"/>
        <end position="450"/>
    </location>
</feature>
<evidence type="ECO:0000313" key="6">
    <source>
        <dbReference type="Proteomes" id="UP001174909"/>
    </source>
</evidence>
<keyword evidence="1" id="KW-0677">Repeat</keyword>
<dbReference type="Gene3D" id="2.60.40.10">
    <property type="entry name" value="Immunoglobulins"/>
    <property type="match status" value="3"/>
</dbReference>
<dbReference type="Pfam" id="PF00041">
    <property type="entry name" value="fn3"/>
    <property type="match status" value="3"/>
</dbReference>
<dbReference type="InterPro" id="IPR003961">
    <property type="entry name" value="FN3_dom"/>
</dbReference>
<accession>A0AA35RBI6</accession>
<dbReference type="PANTHER" id="PTHR46708">
    <property type="entry name" value="TENASCIN"/>
    <property type="match status" value="1"/>
</dbReference>
<feature type="signal peptide" evidence="3">
    <location>
        <begin position="1"/>
        <end position="22"/>
    </location>
</feature>
<dbReference type="InterPro" id="IPR050991">
    <property type="entry name" value="ECM_Regulatory_Proteins"/>
</dbReference>
<dbReference type="PROSITE" id="PS50853">
    <property type="entry name" value="FN3"/>
    <property type="match status" value="3"/>
</dbReference>